<dbReference type="InterPro" id="IPR001075">
    <property type="entry name" value="NIF_FeS_clus_asmbl_NifU_C"/>
</dbReference>
<dbReference type="SUPFAM" id="SSF110836">
    <property type="entry name" value="Hypothetical protein SAV1430"/>
    <property type="match status" value="1"/>
</dbReference>
<dbReference type="PANTHER" id="PTHR11178:SF1">
    <property type="entry name" value="NFU1 IRON-SULFUR CLUSTER SCAFFOLD HOMOLOG, MITOCHONDRIAL"/>
    <property type="match status" value="1"/>
</dbReference>
<accession>A0ABS7MEJ1</accession>
<reference evidence="3" key="1">
    <citation type="submission" date="2021-08" db="EMBL/GenBank/DDBJ databases">
        <title>Sphingopyxis panaciterrulae sp. nov., isolated from the surface water of the Yellow Sea.</title>
        <authorList>
            <person name="Gao Z."/>
            <person name="Zhang D."/>
            <person name="Zhang A."/>
        </authorList>
    </citation>
    <scope>NUCLEOTIDE SEQUENCE</scope>
    <source>
        <strain evidence="3">XHP0097</strain>
    </source>
</reference>
<evidence type="ECO:0000313" key="4">
    <source>
        <dbReference type="Proteomes" id="UP001166571"/>
    </source>
</evidence>
<evidence type="ECO:0000256" key="1">
    <source>
        <dbReference type="ARBA" id="ARBA00006420"/>
    </source>
</evidence>
<comment type="caution">
    <text evidence="3">The sequence shown here is derived from an EMBL/GenBank/DDBJ whole genome shotgun (WGS) entry which is preliminary data.</text>
</comment>
<dbReference type="Gene3D" id="3.30.1370.70">
    <property type="entry name" value="Scaffold protein Nfu/NifU, N-terminal domain"/>
    <property type="match status" value="1"/>
</dbReference>
<gene>
    <name evidence="3" type="ORF">K5P26_05000</name>
</gene>
<dbReference type="Pfam" id="PF01106">
    <property type="entry name" value="NifU"/>
    <property type="match status" value="1"/>
</dbReference>
<dbReference type="InterPro" id="IPR014824">
    <property type="entry name" value="Nfu/NifU_N"/>
</dbReference>
<proteinExistence type="inferred from homology"/>
<evidence type="ECO:0000313" key="3">
    <source>
        <dbReference type="EMBL" id="MBY4636496.1"/>
    </source>
</evidence>
<dbReference type="Proteomes" id="UP001166571">
    <property type="component" value="Unassembled WGS sequence"/>
</dbReference>
<protein>
    <submittedName>
        <fullName evidence="3">NifU family protein</fullName>
    </submittedName>
</protein>
<keyword evidence="4" id="KW-1185">Reference proteome</keyword>
<organism evidence="3 4">
    <name type="scientific">Sphingopyxis jiangsuensis</name>
    <dbReference type="NCBI Taxonomy" id="2871171"/>
    <lineage>
        <taxon>Bacteria</taxon>
        <taxon>Pseudomonadati</taxon>
        <taxon>Pseudomonadota</taxon>
        <taxon>Alphaproteobacteria</taxon>
        <taxon>Sphingomonadales</taxon>
        <taxon>Sphingomonadaceae</taxon>
        <taxon>Sphingopyxis</taxon>
    </lineage>
</organism>
<dbReference type="PANTHER" id="PTHR11178">
    <property type="entry name" value="IRON-SULFUR CLUSTER SCAFFOLD PROTEIN NFU-RELATED"/>
    <property type="match status" value="1"/>
</dbReference>
<feature type="domain" description="Scaffold protein Nfu/NifU N-terminal" evidence="2">
    <location>
        <begin position="1"/>
        <end position="73"/>
    </location>
</feature>
<dbReference type="EMBL" id="JAILXK010000001">
    <property type="protein sequence ID" value="MBY4636496.1"/>
    <property type="molecule type" value="Genomic_DNA"/>
</dbReference>
<dbReference type="SUPFAM" id="SSF117916">
    <property type="entry name" value="Fe-S cluster assembly (FSCA) domain-like"/>
    <property type="match status" value="1"/>
</dbReference>
<name>A0ABS7MEJ1_9SPHN</name>
<dbReference type="SMART" id="SM00932">
    <property type="entry name" value="Nfu_N"/>
    <property type="match status" value="1"/>
</dbReference>
<dbReference type="Pfam" id="PF08712">
    <property type="entry name" value="Nfu_N"/>
    <property type="match status" value="1"/>
</dbReference>
<comment type="similarity">
    <text evidence="1">Belongs to the NifU family.</text>
</comment>
<sequence>MPGFLLAIGPPRSFDRSNATHEPLAAALLGITGVARVLIGADFFTVVRDGPDQDWATLQSDIALQLLGLFEGERMRSDAGAEPAAIAAAEQFSDIEAQIDAVLDRYIRPWLAADGGNALLDRFDPATGTAWVRMEGACGGCPSGSITLKKGIETTIRHWVPEVVSVQAVGEAPRGDPRARIREWIAGKWPDFRSGVKS</sequence>
<dbReference type="InterPro" id="IPR036498">
    <property type="entry name" value="Nfu/NifU_N_sf"/>
</dbReference>
<dbReference type="InterPro" id="IPR034904">
    <property type="entry name" value="FSCA_dom_sf"/>
</dbReference>
<evidence type="ECO:0000259" key="2">
    <source>
        <dbReference type="SMART" id="SM00932"/>
    </source>
</evidence>
<dbReference type="Gene3D" id="3.30.300.130">
    <property type="entry name" value="Fe-S cluster assembly (FSCA)"/>
    <property type="match status" value="1"/>
</dbReference>